<gene>
    <name evidence="1" type="ORF">PAXRUDRAFT_100909</name>
</gene>
<dbReference type="Proteomes" id="UP000054538">
    <property type="component" value="Unassembled WGS sequence"/>
</dbReference>
<evidence type="ECO:0000313" key="2">
    <source>
        <dbReference type="Proteomes" id="UP000054538"/>
    </source>
</evidence>
<reference evidence="1 2" key="1">
    <citation type="submission" date="2014-04" db="EMBL/GenBank/DDBJ databases">
        <authorList>
            <consortium name="DOE Joint Genome Institute"/>
            <person name="Kuo A."/>
            <person name="Kohler A."/>
            <person name="Jargeat P."/>
            <person name="Nagy L.G."/>
            <person name="Floudas D."/>
            <person name="Copeland A."/>
            <person name="Barry K.W."/>
            <person name="Cichocki N."/>
            <person name="Veneault-Fourrey C."/>
            <person name="LaButti K."/>
            <person name="Lindquist E.A."/>
            <person name="Lipzen A."/>
            <person name="Lundell T."/>
            <person name="Morin E."/>
            <person name="Murat C."/>
            <person name="Sun H."/>
            <person name="Tunlid A."/>
            <person name="Henrissat B."/>
            <person name="Grigoriev I.V."/>
            <person name="Hibbett D.S."/>
            <person name="Martin F."/>
            <person name="Nordberg H.P."/>
            <person name="Cantor M.N."/>
            <person name="Hua S.X."/>
        </authorList>
    </citation>
    <scope>NUCLEOTIDE SEQUENCE [LARGE SCALE GENOMIC DNA]</scope>
    <source>
        <strain evidence="1 2">Ve08.2h10</strain>
    </source>
</reference>
<accession>A0A0D0D4S5</accession>
<dbReference type="EMBL" id="KN828441">
    <property type="protein sequence ID" value="KIK74969.1"/>
    <property type="molecule type" value="Genomic_DNA"/>
</dbReference>
<organism evidence="1 2">
    <name type="scientific">Paxillus rubicundulus Ve08.2h10</name>
    <dbReference type="NCBI Taxonomy" id="930991"/>
    <lineage>
        <taxon>Eukaryota</taxon>
        <taxon>Fungi</taxon>
        <taxon>Dikarya</taxon>
        <taxon>Basidiomycota</taxon>
        <taxon>Agaricomycotina</taxon>
        <taxon>Agaricomycetes</taxon>
        <taxon>Agaricomycetidae</taxon>
        <taxon>Boletales</taxon>
        <taxon>Paxilineae</taxon>
        <taxon>Paxillaceae</taxon>
        <taxon>Paxillus</taxon>
    </lineage>
</organism>
<dbReference type="HOGENOM" id="CLU_202229_0_0_1"/>
<dbReference type="STRING" id="930991.A0A0D0D4S5"/>
<evidence type="ECO:0000313" key="1">
    <source>
        <dbReference type="EMBL" id="KIK74969.1"/>
    </source>
</evidence>
<proteinExistence type="predicted"/>
<dbReference type="InParanoid" id="A0A0D0D4S5"/>
<keyword evidence="2" id="KW-1185">Reference proteome</keyword>
<sequence>WGHIAKDCKAKEDMCRTCGDPHRPSACTNHNKLFCVSCSTNDHASHNRACREFENRCAILDAKIPENFMPYFPTNILWT</sequence>
<reference evidence="2" key="2">
    <citation type="submission" date="2015-01" db="EMBL/GenBank/DDBJ databases">
        <title>Evolutionary Origins and Diversification of the Mycorrhizal Mutualists.</title>
        <authorList>
            <consortium name="DOE Joint Genome Institute"/>
            <consortium name="Mycorrhizal Genomics Consortium"/>
            <person name="Kohler A."/>
            <person name="Kuo A."/>
            <person name="Nagy L.G."/>
            <person name="Floudas D."/>
            <person name="Copeland A."/>
            <person name="Barry K.W."/>
            <person name="Cichocki N."/>
            <person name="Veneault-Fourrey C."/>
            <person name="LaButti K."/>
            <person name="Lindquist E.A."/>
            <person name="Lipzen A."/>
            <person name="Lundell T."/>
            <person name="Morin E."/>
            <person name="Murat C."/>
            <person name="Riley R."/>
            <person name="Ohm R."/>
            <person name="Sun H."/>
            <person name="Tunlid A."/>
            <person name="Henrissat B."/>
            <person name="Grigoriev I.V."/>
            <person name="Hibbett D.S."/>
            <person name="Martin F."/>
        </authorList>
    </citation>
    <scope>NUCLEOTIDE SEQUENCE [LARGE SCALE GENOMIC DNA]</scope>
    <source>
        <strain evidence="2">Ve08.2h10</strain>
    </source>
</reference>
<name>A0A0D0D4S5_9AGAM</name>
<protein>
    <submittedName>
        <fullName evidence="1">Uncharacterized protein</fullName>
    </submittedName>
</protein>
<dbReference type="OrthoDB" id="4230923at2759"/>
<feature type="non-terminal residue" evidence="1">
    <location>
        <position position="1"/>
    </location>
</feature>
<feature type="non-terminal residue" evidence="1">
    <location>
        <position position="79"/>
    </location>
</feature>
<dbReference type="AlphaFoldDB" id="A0A0D0D4S5"/>